<gene>
    <name evidence="2" type="ORF">IQ276_14670</name>
</gene>
<evidence type="ECO:0000313" key="2">
    <source>
        <dbReference type="EMBL" id="MBE9023628.1"/>
    </source>
</evidence>
<evidence type="ECO:0000256" key="1">
    <source>
        <dbReference type="SAM" id="MobiDB-lite"/>
    </source>
</evidence>
<sequence>MYINDGLNIDEGFEENPYEILRKSLAPKYQNLPPEDIEQILQDSFLRNVSPEDAEDFFRDLGRFVSSPVVGQVASVALPIAGTVVGTAVGGPVGGALGGAIGSSAGKAIGSATASRQSPTTTQSPTATPLQKPKQQVLQPPRRQTSGASGAASQLIGLIFQPQVLQALLAMTMGSAGRQNIAVGGKEVPVAAFANLLGTLANQVAVEYNGASIYNGEDIPRYLTDSEGEFLVDPAVPEQRAAALLKLLQESYQEQLVEKVSQRKSNHTSRQQTLLMEIDEMYDALDLAELYAGYETWEED</sequence>
<accession>A0A8J7CZ73</accession>
<name>A0A8J7CZ73_DESMC</name>
<dbReference type="Proteomes" id="UP000622533">
    <property type="component" value="Unassembled WGS sequence"/>
</dbReference>
<keyword evidence="3" id="KW-1185">Reference proteome</keyword>
<feature type="compositionally biased region" description="Low complexity" evidence="1">
    <location>
        <begin position="110"/>
        <end position="144"/>
    </location>
</feature>
<dbReference type="RefSeq" id="WP_193917396.1">
    <property type="nucleotide sequence ID" value="NZ_JADEXS020000001.1"/>
</dbReference>
<organism evidence="2 3">
    <name type="scientific">Desmonostoc muscorum LEGE 12446</name>
    <dbReference type="NCBI Taxonomy" id="1828758"/>
    <lineage>
        <taxon>Bacteria</taxon>
        <taxon>Bacillati</taxon>
        <taxon>Cyanobacteriota</taxon>
        <taxon>Cyanophyceae</taxon>
        <taxon>Nostocales</taxon>
        <taxon>Nostocaceae</taxon>
        <taxon>Desmonostoc</taxon>
    </lineage>
</organism>
<evidence type="ECO:0000313" key="3">
    <source>
        <dbReference type="Proteomes" id="UP000622533"/>
    </source>
</evidence>
<protein>
    <submittedName>
        <fullName evidence="2">Uncharacterized protein</fullName>
    </submittedName>
</protein>
<comment type="caution">
    <text evidence="2">The sequence shown here is derived from an EMBL/GenBank/DDBJ whole genome shotgun (WGS) entry which is preliminary data.</text>
</comment>
<proteinExistence type="predicted"/>
<dbReference type="AlphaFoldDB" id="A0A8J7CZ73"/>
<reference evidence="2" key="1">
    <citation type="submission" date="2020-10" db="EMBL/GenBank/DDBJ databases">
        <authorList>
            <person name="Castelo-Branco R."/>
            <person name="Eusebio N."/>
            <person name="Adriana R."/>
            <person name="Vieira A."/>
            <person name="Brugerolle De Fraissinette N."/>
            <person name="Rezende De Castro R."/>
            <person name="Schneider M.P."/>
            <person name="Vasconcelos V."/>
            <person name="Leao P.N."/>
        </authorList>
    </citation>
    <scope>NUCLEOTIDE SEQUENCE</scope>
    <source>
        <strain evidence="2">LEGE 12446</strain>
    </source>
</reference>
<dbReference type="EMBL" id="JADEXS010000177">
    <property type="protein sequence ID" value="MBE9023628.1"/>
    <property type="molecule type" value="Genomic_DNA"/>
</dbReference>
<feature type="region of interest" description="Disordered" evidence="1">
    <location>
        <begin position="110"/>
        <end position="148"/>
    </location>
</feature>